<dbReference type="InterPro" id="IPR008928">
    <property type="entry name" value="6-hairpin_glycosidase_sf"/>
</dbReference>
<evidence type="ECO:0000313" key="2">
    <source>
        <dbReference type="Proteomes" id="UP001357485"/>
    </source>
</evidence>
<dbReference type="PANTHER" id="PTHR34987">
    <property type="entry name" value="C, PUTATIVE (AFU_ORTHOLOGUE AFUA_3G02880)-RELATED"/>
    <property type="match status" value="1"/>
</dbReference>
<evidence type="ECO:0000313" key="1">
    <source>
        <dbReference type="EMBL" id="KAK5257075.1"/>
    </source>
</evidence>
<feature type="non-terminal residue" evidence="1">
    <location>
        <position position="1"/>
    </location>
</feature>
<dbReference type="Gene3D" id="1.50.10.10">
    <property type="match status" value="1"/>
</dbReference>
<organism evidence="1 2">
    <name type="scientific">Cryomyces antarcticus</name>
    <dbReference type="NCBI Taxonomy" id="329879"/>
    <lineage>
        <taxon>Eukaryota</taxon>
        <taxon>Fungi</taxon>
        <taxon>Dikarya</taxon>
        <taxon>Ascomycota</taxon>
        <taxon>Pezizomycotina</taxon>
        <taxon>Dothideomycetes</taxon>
        <taxon>Dothideomycetes incertae sedis</taxon>
        <taxon>Cryomyces</taxon>
    </lineage>
</organism>
<keyword evidence="2" id="KW-1185">Reference proteome</keyword>
<dbReference type="InterPro" id="IPR012341">
    <property type="entry name" value="6hp_glycosidase-like_sf"/>
</dbReference>
<gene>
    <name evidence="1" type="ORF">LTR16_001679</name>
</gene>
<dbReference type="Gene3D" id="2.60.420.10">
    <property type="entry name" value="Maltose phosphorylase, domain 3"/>
    <property type="match status" value="1"/>
</dbReference>
<dbReference type="SUPFAM" id="SSF48208">
    <property type="entry name" value="Six-hairpin glycosidases"/>
    <property type="match status" value="1"/>
</dbReference>
<comment type="caution">
    <text evidence="1">The sequence shown here is derived from an EMBL/GenBank/DDBJ whole genome shotgun (WGS) entry which is preliminary data.</text>
</comment>
<name>A0ABR0LZ51_9PEZI</name>
<dbReference type="Proteomes" id="UP001357485">
    <property type="component" value="Unassembled WGS sequence"/>
</dbReference>
<proteinExistence type="predicted"/>
<reference evidence="1 2" key="1">
    <citation type="submission" date="2023-08" db="EMBL/GenBank/DDBJ databases">
        <title>Black Yeasts Isolated from many extreme environments.</title>
        <authorList>
            <person name="Coleine C."/>
            <person name="Stajich J.E."/>
            <person name="Selbmann L."/>
        </authorList>
    </citation>
    <scope>NUCLEOTIDE SEQUENCE [LARGE SCALE GENOMIC DNA]</scope>
    <source>
        <strain evidence="1 2">CCFEE 536</strain>
    </source>
</reference>
<protein>
    <submittedName>
        <fullName evidence="1">Uncharacterized protein</fullName>
    </submittedName>
</protein>
<accession>A0ABR0LZ51</accession>
<dbReference type="PANTHER" id="PTHR34987:SF4">
    <property type="entry name" value="ALPHA-L-RHAMNOSIDASE C-TERMINAL DOMAIN-CONTAINING PROTEIN"/>
    <property type="match status" value="1"/>
</dbReference>
<sequence>SQANGLLATTYTIRAGIANTTQATKGLEKLSDLFYQIGYKDSSTIGNGRNTQLSPNVQGFLLESLFLAHTQLNVSATTVVPVIKNLLDVFWPTMLHQNQYHMGAPWEYLFPDGSPGIGIFTSLSHPWGGAPTYVLSDYVLGVRREMNATTETYGWVFDPVWEIVEGLRLQWAKGRVPLMGGGLIEAKWSLRNGMG</sequence>
<dbReference type="EMBL" id="JAVRRA010008307">
    <property type="protein sequence ID" value="KAK5257075.1"/>
    <property type="molecule type" value="Genomic_DNA"/>
</dbReference>